<proteinExistence type="predicted"/>
<keyword evidence="1" id="KW-0472">Membrane</keyword>
<dbReference type="RefSeq" id="WP_072346774.1">
    <property type="nucleotide sequence ID" value="NZ_FPKU01000004.1"/>
</dbReference>
<keyword evidence="4" id="KW-1185">Reference proteome</keyword>
<evidence type="ECO:0000313" key="3">
    <source>
        <dbReference type="EMBL" id="SFZ86789.1"/>
    </source>
</evidence>
<feature type="transmembrane region" description="Helical" evidence="1">
    <location>
        <begin position="129"/>
        <end position="151"/>
    </location>
</feature>
<evidence type="ECO:0000256" key="1">
    <source>
        <dbReference type="SAM" id="Phobius"/>
    </source>
</evidence>
<reference evidence="3 4" key="1">
    <citation type="submission" date="2016-11" db="EMBL/GenBank/DDBJ databases">
        <authorList>
            <person name="Jaros S."/>
            <person name="Januszkiewicz K."/>
            <person name="Wedrychowicz H."/>
        </authorList>
    </citation>
    <scope>NUCLEOTIDE SEQUENCE [LARGE SCALE GENOMIC DNA]</scope>
    <source>
        <strain evidence="3 4">ATCC 23634</strain>
    </source>
</reference>
<evidence type="ECO:0000313" key="4">
    <source>
        <dbReference type="Proteomes" id="UP000183447"/>
    </source>
</evidence>
<keyword evidence="1" id="KW-0812">Transmembrane</keyword>
<gene>
    <name evidence="3" type="ORF">SAMN02983003_3983</name>
</gene>
<evidence type="ECO:0000259" key="2">
    <source>
        <dbReference type="Pfam" id="PF07331"/>
    </source>
</evidence>
<feature type="transmembrane region" description="Helical" evidence="1">
    <location>
        <begin position="12"/>
        <end position="30"/>
    </location>
</feature>
<dbReference type="Proteomes" id="UP000183447">
    <property type="component" value="Unassembled WGS sequence"/>
</dbReference>
<keyword evidence="1" id="KW-1133">Transmembrane helix</keyword>
<dbReference type="STRING" id="665118.SAMN02983003_3983"/>
<feature type="transmembrane region" description="Helical" evidence="1">
    <location>
        <begin position="42"/>
        <end position="64"/>
    </location>
</feature>
<dbReference type="OrthoDB" id="7948803at2"/>
<sequence length="161" mass="17086">MPKPGSRADVVLGLIFAALGVAVFTLALSYRNMPGMPVGAGLFPRIVGGGMVVFGAVLALQGWFTRPALVAADAPAEDEHARTGTLDWTYVGLVLGAIVATIFLMPVLGFLLTSFVFCIFIVRLSGGSWLSAIIFSPVMTYLTYLAFYNGFRVPLPRGLLG</sequence>
<feature type="transmembrane region" description="Helical" evidence="1">
    <location>
        <begin position="90"/>
        <end position="122"/>
    </location>
</feature>
<protein>
    <submittedName>
        <fullName evidence="3">Tripartite tricarboxylate transporter TctB family protein</fullName>
    </submittedName>
</protein>
<dbReference type="InterPro" id="IPR009936">
    <property type="entry name" value="DUF1468"/>
</dbReference>
<name>A0A1K2I334_9HYPH</name>
<dbReference type="EMBL" id="FPKU01000004">
    <property type="protein sequence ID" value="SFZ86789.1"/>
    <property type="molecule type" value="Genomic_DNA"/>
</dbReference>
<organism evidence="3 4">
    <name type="scientific">Devosia enhydra</name>
    <dbReference type="NCBI Taxonomy" id="665118"/>
    <lineage>
        <taxon>Bacteria</taxon>
        <taxon>Pseudomonadati</taxon>
        <taxon>Pseudomonadota</taxon>
        <taxon>Alphaproteobacteria</taxon>
        <taxon>Hyphomicrobiales</taxon>
        <taxon>Devosiaceae</taxon>
        <taxon>Devosia</taxon>
    </lineage>
</organism>
<dbReference type="AlphaFoldDB" id="A0A1K2I334"/>
<dbReference type="Pfam" id="PF07331">
    <property type="entry name" value="TctB"/>
    <property type="match status" value="1"/>
</dbReference>
<feature type="domain" description="DUF1468" evidence="2">
    <location>
        <begin position="11"/>
        <end position="156"/>
    </location>
</feature>
<accession>A0A1K2I334</accession>